<name>A0A2N3NKZ4_9PEZI</name>
<evidence type="ECO:0000313" key="3">
    <source>
        <dbReference type="Proteomes" id="UP000233524"/>
    </source>
</evidence>
<feature type="coiled-coil region" evidence="1">
    <location>
        <begin position="287"/>
        <end position="352"/>
    </location>
</feature>
<dbReference type="STRING" id="41688.A0A2N3NKZ4"/>
<evidence type="ECO:0000313" key="2">
    <source>
        <dbReference type="EMBL" id="PKS13104.1"/>
    </source>
</evidence>
<dbReference type="OrthoDB" id="66964at2759"/>
<keyword evidence="3" id="KW-1185">Reference proteome</keyword>
<dbReference type="InParanoid" id="A0A2N3NKZ4"/>
<organism evidence="2 3">
    <name type="scientific">Lomentospora prolificans</name>
    <dbReference type="NCBI Taxonomy" id="41688"/>
    <lineage>
        <taxon>Eukaryota</taxon>
        <taxon>Fungi</taxon>
        <taxon>Dikarya</taxon>
        <taxon>Ascomycota</taxon>
        <taxon>Pezizomycotina</taxon>
        <taxon>Sordariomycetes</taxon>
        <taxon>Hypocreomycetidae</taxon>
        <taxon>Microascales</taxon>
        <taxon>Microascaceae</taxon>
        <taxon>Lomentospora</taxon>
    </lineage>
</organism>
<protein>
    <submittedName>
        <fullName evidence="2">Uncharacterized protein</fullName>
    </submittedName>
</protein>
<comment type="caution">
    <text evidence="2">The sequence shown here is derived from an EMBL/GenBank/DDBJ whole genome shotgun (WGS) entry which is preliminary data.</text>
</comment>
<reference evidence="2 3" key="1">
    <citation type="journal article" date="2017" name="G3 (Bethesda)">
        <title>First Draft Genome Sequence of the Pathogenic Fungus Lomentospora prolificans (Formerly Scedosporium prolificans).</title>
        <authorList>
            <person name="Luo R."/>
            <person name="Zimin A."/>
            <person name="Workman R."/>
            <person name="Fan Y."/>
            <person name="Pertea G."/>
            <person name="Grossman N."/>
            <person name="Wear M.P."/>
            <person name="Jia B."/>
            <person name="Miller H."/>
            <person name="Casadevall A."/>
            <person name="Timp W."/>
            <person name="Zhang S.X."/>
            <person name="Salzberg S.L."/>
        </authorList>
    </citation>
    <scope>NUCLEOTIDE SEQUENCE [LARGE SCALE GENOMIC DNA]</scope>
    <source>
        <strain evidence="2 3">JHH-5317</strain>
    </source>
</reference>
<accession>A0A2N3NKZ4</accession>
<keyword evidence="1" id="KW-0175">Coiled coil</keyword>
<sequence>MFPPVEASVLENNPDFSKLYTTLTKSILNPDGTTRANPSAQSREAVREELYAHRVKAAKRHLLASAVSSVPEPIRTSSRDQPLPEPLLDLLVLLPPLLSDPPTPGSTDQLFAHPPLSHLSELLPLLAPLISRELHKSALAIARVASPTTNPSYLHRAIPTLPQTVAALSASLSLTPPPQPQTTSKTTSAAVVPAAAPSLPASLLTTRHNITSNLLLPLLHTQAKTLTTLIHALESKHSSPSRSLQLRATHLSLASQSAHLAAQINLLLLRSTVVYPPEVREAMVAYAAHLKDARARVEGRVRDLELELREYGVGVEGGENKEKVMREMARVYRGMRKEVEEVKDDLQRLKGR</sequence>
<evidence type="ECO:0000256" key="1">
    <source>
        <dbReference type="SAM" id="Coils"/>
    </source>
</evidence>
<dbReference type="VEuPathDB" id="FungiDB:jhhlp_000446"/>
<gene>
    <name evidence="2" type="ORF">jhhlp_000446</name>
</gene>
<dbReference type="AlphaFoldDB" id="A0A2N3NKZ4"/>
<proteinExistence type="predicted"/>
<dbReference type="Proteomes" id="UP000233524">
    <property type="component" value="Unassembled WGS sequence"/>
</dbReference>
<dbReference type="EMBL" id="NLAX01000002">
    <property type="protein sequence ID" value="PKS13104.1"/>
    <property type="molecule type" value="Genomic_DNA"/>
</dbReference>